<dbReference type="Proteomes" id="UP001159428">
    <property type="component" value="Unassembled WGS sequence"/>
</dbReference>
<feature type="compositionally biased region" description="Low complexity" evidence="6">
    <location>
        <begin position="2335"/>
        <end position="2354"/>
    </location>
</feature>
<sequence>MNVVVKREKDCSWLGQSIDRTCEWCSSPDFMKSDLPGYIDKPLDEWPADLLLDLCYCFDCVQEYHRLQEELTEQRQKKVLQHLDVDRLKLTISTALEDAERREGFFPHMQDVPMKLQVPLLEMLRFPYFLHNETLALWFKRGLIALNVCGCPLKLEEKLPGAYLLLVHPDPEVRGWAVISVRGQGMINPDEYDLLKEVIKWMIDVVEFNLFELSEIVIPKDENTTGLPLQFLPPHLYVPLTIKEYWMGLFVLLMRMDVATVQSCFMSYTGHIGILNAIVQPMRNQEVEAFWPMLQCFVVLQERLEERIWQISVFTYKPEELFEIITENCSFKEAILQWQTQDGGVKFKPKDVKQSNRARSLSDAKSSSGFYNTALAWFQPFVLSLLDFDDGQLYVSLVIRYLHNVADECVTQSTFKSDVQSTLLGIIHELVKRQMSVLLAPTAGLWAKDMVDFVLTETGDKKKVDVTRKLLQLLLKASHREGSKHALKFWELFALPGPKELSAEEKQQIISLIEAQPSLKVPTPGFLNKSLSPANSMDSADIKSCRKASLPMQGVIQIKKEKAQQSHEQFDSNGLTERKSGDEESFRSRVRPCPSSMLSSFEDEQGVIRIEKEKSCQSHEQINSNRLTKTRRNNLKNKRSFRAGAKPGPSSRVSSSEDEEEEEEIASRDLMKRGKKPRCHLRNIKVSKMSPELGFELMTAKVPLVDCGASLGPVKAEKSVQHTALQTTVKHRRNRARKSAGRIKKVSQTPILMNSGAWKEDAIVLSDDEESSPDTSNQTKPVSSRQEHLRFLDDYLNCESLQDDDIALNKLMDEVDPSPNSGTTRSKNLSTKEAVDSDSKMSSSDEELLRSVFESDDKGRKVKVKSEDREMDGEGASCRKTVAGDNIDKMKRRKTTERDVFSSQSVRKSESRIPTNYTSITIKTESADSNDDLDDEPLAAHHPFAGVMVKTEVNRISEDEAINVEAASPVVRDIDCSLVKKEQPENVRNTSSFDHATDAEIGRSDFILAGCIDSEQNAQPVLSTVKPEPLEQGEEKTLSLSDISKQLQNDTRFDDDMNFWGHCCNYNELLLNSQDNALASIEEDLVDVYGTQTTNQTEDDLSLSDEDVNVGDIPLDEPVQNPDLNDNFLPDEEVKSVKPKKHVTFAPDIRSSDAVTNSSGGIASSSKLASPQAAITKPTRVLSEDDFFREILTWRVDHFFESLRNGRSTTLPRNYVADRVPESFNSMDEYYKIFKPLLFMEIWQQALGSWGSKDVNRKCVTMNVLDGSNANSFWIIPCRGVINEHQQKGALFPMESDLVLVTRSAADGRDGSDNNSAVFGLVEKSVLQRAKLSRRGSLGISGGEEEAVVATFDLNLTIKTASNFRPARNCRLQVQVVTSLLTALRQWSALMQFSKSLLANDILRPRRAIYFCSDDYRTIPHVAQEYNESQERVISTAANAVHNPYPIPRICLVQGPPGTGKSYTIVGLVKEILNRGQEFPGQTTATSSNGSVRNKVRILLCAPSNAAIDELIGRFAKAQIRLQNRHNKEKNRRCNRQDDVKRAVSNNCGDLCLVRVGRKSYIHPGVLKFSLDSMTKLVVDQSSSETEDRLNKTKESLAVIDDREKKLERKITKLKSSPHTSHEQLEKLEKEKLNLMDAVRTLQKKFREQRAEQANKRRKESSIRKEILYRADIICTTLSGAGSTSLKQDLEGRRIYPHFTCVIVDEACQSNELDLLIPLCFQASKVVLVGDPEQLPCTVLSGRAKEKLFARSMFERLYRFFRYHKEEMEKPVLMLEEQYRMHPEIVAFPSSHVYNNFLRSHRSVEQRQFPLVKHYALFDVVNGREICQDRGALWNPVEADIIVNLCYDLTNILNSESIGIITPYRKQKVEIQGKLRDLSSRSALIEVNTVDGFQGREKDVIILSCVRAQLCRGSIGFLTDRQRMNVALTRARHALYVFGHMETLKGGSPDWRALIENAEKRGCFFPLKSSSEIQSILSIESVKIDHSPAKDPRAKKPNPSSRRIGYHRSSISDQAVDPEHAPGNVSGRQQEFSVGMEAPGQRNGRRQAEKSVNSLETKLREATGINANSTRSEPSLNSHSTRRSEIVNPKSMSREGNGGEERTHSRNRHQQLSTNNCKQLPRSEDHVGNQSVEKESKHSSRQSLHREGNAYQKRSEGRSPKKSDDDKVAYRSHSTKSPSVENGVSNEDKATFKGPAYKGINNVSRNIAIEKQSPRHSSEGSVHGKQMKPKKSDNGPDVRATDFVETASTSTFMDSNSDSGEIDSYNSLESDTPNPMLHNVIQNNRSHKRGYFCKLYRQEKEATARSSPAQRVWSPVDTGSPVDQALTESLSVSQPTSSGFSLVSSGPSSASPLLSTSSIPLDNAYVHKELGTASGSSSRSNTSWSSKPLTLRQSSEPSSLKIGSEGNGHSKRPQGSTAKASNALSFPSASGLSNGPFTLSMVPGASRLSNPLNSSGLSRTLSLDEKRTSVRSAEQVAEAVRQRHPPAMRPQVIEAPPDLFKNSNRGVRKRSAHAMTPDVSALRGRATREVSPPPKRSAPEPSQKKNLHEAKKYFRGRKSWN</sequence>
<feature type="region of interest" description="Disordered" evidence="6">
    <location>
        <begin position="2328"/>
        <end position="2354"/>
    </location>
</feature>
<feature type="domain" description="Helicase Sen1 N-terminal" evidence="7">
    <location>
        <begin position="54"/>
        <end position="414"/>
    </location>
</feature>
<organism evidence="10 11">
    <name type="scientific">Pocillopora meandrina</name>
    <dbReference type="NCBI Taxonomy" id="46732"/>
    <lineage>
        <taxon>Eukaryota</taxon>
        <taxon>Metazoa</taxon>
        <taxon>Cnidaria</taxon>
        <taxon>Anthozoa</taxon>
        <taxon>Hexacorallia</taxon>
        <taxon>Scleractinia</taxon>
        <taxon>Astrocoeniina</taxon>
        <taxon>Pocilloporidae</taxon>
        <taxon>Pocillopora</taxon>
    </lineage>
</organism>
<evidence type="ECO:0000313" key="11">
    <source>
        <dbReference type="Proteomes" id="UP001159428"/>
    </source>
</evidence>
<dbReference type="InterPro" id="IPR041677">
    <property type="entry name" value="DNA2/NAM7_AAA_11"/>
</dbReference>
<feature type="compositionally biased region" description="Polar residues" evidence="6">
    <location>
        <begin position="2387"/>
        <end position="2398"/>
    </location>
</feature>
<feature type="region of interest" description="Disordered" evidence="6">
    <location>
        <begin position="893"/>
        <end position="912"/>
    </location>
</feature>
<reference evidence="10 11" key="1">
    <citation type="submission" date="2022-05" db="EMBL/GenBank/DDBJ databases">
        <authorList>
            <consortium name="Genoscope - CEA"/>
            <person name="William W."/>
        </authorList>
    </citation>
    <scope>NUCLEOTIDE SEQUENCE [LARGE SCALE GENOMIC DNA]</scope>
</reference>
<feature type="region of interest" description="Disordered" evidence="6">
    <location>
        <begin position="812"/>
        <end position="852"/>
    </location>
</feature>
<dbReference type="GO" id="GO:0005524">
    <property type="term" value="F:ATP binding"/>
    <property type="evidence" value="ECO:0007669"/>
    <property type="project" value="UniProtKB-KW"/>
</dbReference>
<evidence type="ECO:0000256" key="3">
    <source>
        <dbReference type="ARBA" id="ARBA00022806"/>
    </source>
</evidence>
<proteinExistence type="predicted"/>
<feature type="region of interest" description="Disordered" evidence="6">
    <location>
        <begin position="2371"/>
        <end position="2423"/>
    </location>
</feature>
<dbReference type="GO" id="GO:0016604">
    <property type="term" value="C:nuclear body"/>
    <property type="evidence" value="ECO:0007669"/>
    <property type="project" value="TreeGrafter"/>
</dbReference>
<feature type="region of interest" description="Disordered" evidence="6">
    <location>
        <begin position="560"/>
        <end position="674"/>
    </location>
</feature>
<feature type="domain" description="DNA2/NAM7 helicase-like C-terminal" evidence="9">
    <location>
        <begin position="1750"/>
        <end position="1941"/>
    </location>
</feature>
<dbReference type="Pfam" id="PF12726">
    <property type="entry name" value="SEN1_N"/>
    <property type="match status" value="1"/>
</dbReference>
<dbReference type="CDD" id="cd18808">
    <property type="entry name" value="SF1_C_Upf1"/>
    <property type="match status" value="1"/>
</dbReference>
<keyword evidence="5" id="KW-0175">Coiled coil</keyword>
<gene>
    <name evidence="10" type="ORF">PMEA_00034256</name>
</gene>
<feature type="domain" description="DNA2/NAM7 helicase helicase" evidence="8">
    <location>
        <begin position="1426"/>
        <end position="1741"/>
    </location>
</feature>
<feature type="region of interest" description="Disordered" evidence="6">
    <location>
        <begin position="767"/>
        <end position="786"/>
    </location>
</feature>
<feature type="compositionally biased region" description="Basic residues" evidence="6">
    <location>
        <begin position="628"/>
        <end position="641"/>
    </location>
</feature>
<evidence type="ECO:0000313" key="10">
    <source>
        <dbReference type="EMBL" id="CAH3162478.1"/>
    </source>
</evidence>
<feature type="compositionally biased region" description="Basic and acidic residues" evidence="6">
    <location>
        <begin position="1984"/>
        <end position="1994"/>
    </location>
</feature>
<feature type="region of interest" description="Disordered" evidence="6">
    <location>
        <begin position="2447"/>
        <end position="2472"/>
    </location>
</feature>
<feature type="compositionally biased region" description="Polar residues" evidence="6">
    <location>
        <begin position="2175"/>
        <end position="2185"/>
    </location>
</feature>
<evidence type="ECO:0000256" key="5">
    <source>
        <dbReference type="SAM" id="Coils"/>
    </source>
</evidence>
<keyword evidence="11" id="KW-1185">Reference proteome</keyword>
<evidence type="ECO:0000256" key="2">
    <source>
        <dbReference type="ARBA" id="ARBA00022801"/>
    </source>
</evidence>
<evidence type="ECO:0000259" key="9">
    <source>
        <dbReference type="Pfam" id="PF13087"/>
    </source>
</evidence>
<feature type="region of interest" description="Disordered" evidence="6">
    <location>
        <begin position="2210"/>
        <end position="2239"/>
    </location>
</feature>
<dbReference type="FunFam" id="3.40.50.300:FF:000326">
    <property type="entry name" value="P-loop containing nucleoside triphosphate hydrolase"/>
    <property type="match status" value="1"/>
</dbReference>
<dbReference type="Gene3D" id="3.40.50.300">
    <property type="entry name" value="P-loop containing nucleotide triphosphate hydrolases"/>
    <property type="match status" value="2"/>
</dbReference>
<dbReference type="InterPro" id="IPR024481">
    <property type="entry name" value="Helicase_Sen1_N"/>
</dbReference>
<keyword evidence="3" id="KW-0347">Helicase</keyword>
<feature type="compositionally biased region" description="Polar residues" evidence="6">
    <location>
        <begin position="901"/>
        <end position="912"/>
    </location>
</feature>
<protein>
    <recommendedName>
        <fullName evidence="12">Helicase senataxin</fullName>
    </recommendedName>
</protein>
<feature type="compositionally biased region" description="Polar residues" evidence="6">
    <location>
        <begin position="618"/>
        <end position="627"/>
    </location>
</feature>
<evidence type="ECO:0000259" key="8">
    <source>
        <dbReference type="Pfam" id="PF13086"/>
    </source>
</evidence>
<keyword evidence="2" id="KW-0378">Hydrolase</keyword>
<evidence type="ECO:0000256" key="4">
    <source>
        <dbReference type="ARBA" id="ARBA00022840"/>
    </source>
</evidence>
<feature type="compositionally biased region" description="Polar residues" evidence="6">
    <location>
        <begin position="2447"/>
        <end position="2461"/>
    </location>
</feature>
<feature type="compositionally biased region" description="Basic and acidic residues" evidence="6">
    <location>
        <begin position="2230"/>
        <end position="2239"/>
    </location>
</feature>
<dbReference type="InterPro" id="IPR041679">
    <property type="entry name" value="DNA2/NAM7-like_C"/>
</dbReference>
<evidence type="ECO:0000256" key="6">
    <source>
        <dbReference type="SAM" id="MobiDB-lite"/>
    </source>
</evidence>
<keyword evidence="1" id="KW-0547">Nucleotide-binding</keyword>
<dbReference type="SUPFAM" id="SSF52540">
    <property type="entry name" value="P-loop containing nucleoside triphosphate hydrolases"/>
    <property type="match status" value="1"/>
</dbReference>
<dbReference type="GO" id="GO:0004386">
    <property type="term" value="F:helicase activity"/>
    <property type="evidence" value="ECO:0007669"/>
    <property type="project" value="UniProtKB-KW"/>
</dbReference>
<feature type="region of interest" description="Disordered" evidence="6">
    <location>
        <begin position="2491"/>
        <end position="2561"/>
    </location>
</feature>
<feature type="compositionally biased region" description="Basic and acidic residues" evidence="6">
    <location>
        <begin position="560"/>
        <end position="587"/>
    </location>
</feature>
<dbReference type="GO" id="GO:0005694">
    <property type="term" value="C:chromosome"/>
    <property type="evidence" value="ECO:0007669"/>
    <property type="project" value="UniProtKB-ARBA"/>
</dbReference>
<feature type="coiled-coil region" evidence="5">
    <location>
        <begin position="1590"/>
        <end position="1645"/>
    </location>
</feature>
<feature type="region of interest" description="Disordered" evidence="6">
    <location>
        <begin position="1984"/>
        <end position="2198"/>
    </location>
</feature>
<dbReference type="InterPro" id="IPR047187">
    <property type="entry name" value="SF1_C_Upf1"/>
</dbReference>
<dbReference type="Pfam" id="PF13086">
    <property type="entry name" value="AAA_11"/>
    <property type="match status" value="1"/>
</dbReference>
<accession>A0AAU9XZB9</accession>
<dbReference type="PANTHER" id="PTHR10887:SF495">
    <property type="entry name" value="HELICASE SENATAXIN ISOFORM X1-RELATED"/>
    <property type="match status" value="1"/>
</dbReference>
<name>A0AAU9XZB9_9CNID</name>
<dbReference type="PANTHER" id="PTHR10887">
    <property type="entry name" value="DNA2/NAM7 HELICASE FAMILY"/>
    <property type="match status" value="1"/>
</dbReference>
<feature type="compositionally biased region" description="Polar residues" evidence="6">
    <location>
        <begin position="818"/>
        <end position="831"/>
    </location>
</feature>
<dbReference type="EMBL" id="CALNXJ010000085">
    <property type="protein sequence ID" value="CAH3162478.1"/>
    <property type="molecule type" value="Genomic_DNA"/>
</dbReference>
<feature type="compositionally biased region" description="Polar residues" evidence="6">
    <location>
        <begin position="2065"/>
        <end position="2079"/>
    </location>
</feature>
<dbReference type="GO" id="GO:0016787">
    <property type="term" value="F:hydrolase activity"/>
    <property type="evidence" value="ECO:0007669"/>
    <property type="project" value="UniProtKB-KW"/>
</dbReference>
<dbReference type="GO" id="GO:0006369">
    <property type="term" value="P:termination of RNA polymerase II transcription"/>
    <property type="evidence" value="ECO:0007669"/>
    <property type="project" value="TreeGrafter"/>
</dbReference>
<feature type="compositionally biased region" description="Basic and acidic residues" evidence="6">
    <location>
        <begin position="2542"/>
        <end position="2552"/>
    </location>
</feature>
<evidence type="ECO:0000259" key="7">
    <source>
        <dbReference type="Pfam" id="PF12726"/>
    </source>
</evidence>
<evidence type="ECO:0008006" key="12">
    <source>
        <dbReference type="Google" id="ProtNLM"/>
    </source>
</evidence>
<feature type="compositionally biased region" description="Low complexity" evidence="6">
    <location>
        <begin position="2374"/>
        <end position="2386"/>
    </location>
</feature>
<feature type="compositionally biased region" description="Basic and acidic residues" evidence="6">
    <location>
        <begin position="2121"/>
        <end position="2169"/>
    </location>
</feature>
<dbReference type="InterPro" id="IPR027417">
    <property type="entry name" value="P-loop_NTPase"/>
</dbReference>
<dbReference type="Pfam" id="PF13087">
    <property type="entry name" value="AAA_12"/>
    <property type="match status" value="1"/>
</dbReference>
<dbReference type="InterPro" id="IPR045055">
    <property type="entry name" value="DNA2/NAM7-like"/>
</dbReference>
<keyword evidence="4" id="KW-0067">ATP-binding</keyword>
<feature type="compositionally biased region" description="Polar residues" evidence="6">
    <location>
        <begin position="2413"/>
        <end position="2423"/>
    </location>
</feature>
<comment type="caution">
    <text evidence="10">The sequence shown here is derived from an EMBL/GenBank/DDBJ whole genome shotgun (WGS) entry which is preliminary data.</text>
</comment>
<feature type="compositionally biased region" description="Polar residues" evidence="6">
    <location>
        <begin position="773"/>
        <end position="784"/>
    </location>
</feature>
<dbReference type="CDD" id="cd18042">
    <property type="entry name" value="DEXXQc_SETX"/>
    <property type="match status" value="1"/>
</dbReference>
<evidence type="ECO:0000256" key="1">
    <source>
        <dbReference type="ARBA" id="ARBA00022741"/>
    </source>
</evidence>
<dbReference type="GO" id="GO:0001147">
    <property type="term" value="F:transcription termination site sequence-specific DNA binding"/>
    <property type="evidence" value="ECO:0007669"/>
    <property type="project" value="TreeGrafter"/>
</dbReference>